<sequence length="180" mass="20373">MNLTVEVHQLFGRREIVRQVKRLAPLAAREITYTTPGRLAAVRIVVTGPKALPGLIVEAETALLDGEPSRSHASRELRETRQLARTAQARAVPTPEGGAVLLLNAMEHRTTHEVAVTLVHELVHAAQFTRRGVLERIVGDRHDAYGIRRQRPREAREYLREVEEHEREAYEAEYLAERIA</sequence>
<evidence type="ECO:0000313" key="1">
    <source>
        <dbReference type="EMBL" id="MDT0411398.1"/>
    </source>
</evidence>
<gene>
    <name evidence="1" type="ORF">RM698_20420</name>
</gene>
<organism evidence="1 2">
    <name type="scientific">Streptomyces evansiae</name>
    <dbReference type="NCBI Taxonomy" id="3075535"/>
    <lineage>
        <taxon>Bacteria</taxon>
        <taxon>Bacillati</taxon>
        <taxon>Actinomycetota</taxon>
        <taxon>Actinomycetes</taxon>
        <taxon>Kitasatosporales</taxon>
        <taxon>Streptomycetaceae</taxon>
        <taxon>Streptomyces</taxon>
    </lineage>
</organism>
<proteinExistence type="predicted"/>
<dbReference type="EMBL" id="JAVRET010000050">
    <property type="protein sequence ID" value="MDT0411398.1"/>
    <property type="molecule type" value="Genomic_DNA"/>
</dbReference>
<comment type="caution">
    <text evidence="1">The sequence shown here is derived from an EMBL/GenBank/DDBJ whole genome shotgun (WGS) entry which is preliminary data.</text>
</comment>
<name>A0ABU2R3X0_9ACTN</name>
<protein>
    <submittedName>
        <fullName evidence="1">Uncharacterized protein</fullName>
    </submittedName>
</protein>
<dbReference type="Proteomes" id="UP001183610">
    <property type="component" value="Unassembled WGS sequence"/>
</dbReference>
<evidence type="ECO:0000313" key="2">
    <source>
        <dbReference type="Proteomes" id="UP001183610"/>
    </source>
</evidence>
<reference evidence="2" key="1">
    <citation type="submission" date="2023-07" db="EMBL/GenBank/DDBJ databases">
        <title>30 novel species of actinomycetes from the DSMZ collection.</title>
        <authorList>
            <person name="Nouioui I."/>
        </authorList>
    </citation>
    <scope>NUCLEOTIDE SEQUENCE [LARGE SCALE GENOMIC DNA]</scope>
    <source>
        <strain evidence="2">DSM 41979</strain>
    </source>
</reference>
<dbReference type="RefSeq" id="WP_010273759.1">
    <property type="nucleotide sequence ID" value="NZ_JAVRET010000050.1"/>
</dbReference>
<keyword evidence="2" id="KW-1185">Reference proteome</keyword>
<accession>A0ABU2R3X0</accession>